<dbReference type="RefSeq" id="WP_345707163.1">
    <property type="nucleotide sequence ID" value="NZ_BAABKV010000001.1"/>
</dbReference>
<accession>A0ABW2FX90</accession>
<sequence length="49" mass="5105">MVVSASSACECSVTFIFTGSRGSSRTSPPPSTQRWRTSAPTGSPRKAVS</sequence>
<evidence type="ECO:0000313" key="2">
    <source>
        <dbReference type="EMBL" id="MFC7181899.1"/>
    </source>
</evidence>
<gene>
    <name evidence="2" type="ORF">ACFQMG_20305</name>
</gene>
<evidence type="ECO:0000313" key="3">
    <source>
        <dbReference type="Proteomes" id="UP001596435"/>
    </source>
</evidence>
<protein>
    <submittedName>
        <fullName evidence="2">Uncharacterized protein</fullName>
    </submittedName>
</protein>
<organism evidence="2 3">
    <name type="scientific">Kitasatospora paranensis</name>
    <dbReference type="NCBI Taxonomy" id="258053"/>
    <lineage>
        <taxon>Bacteria</taxon>
        <taxon>Bacillati</taxon>
        <taxon>Actinomycetota</taxon>
        <taxon>Actinomycetes</taxon>
        <taxon>Kitasatosporales</taxon>
        <taxon>Streptomycetaceae</taxon>
        <taxon>Kitasatospora</taxon>
    </lineage>
</organism>
<dbReference type="Proteomes" id="UP001596435">
    <property type="component" value="Unassembled WGS sequence"/>
</dbReference>
<evidence type="ECO:0000256" key="1">
    <source>
        <dbReference type="SAM" id="MobiDB-lite"/>
    </source>
</evidence>
<dbReference type="EMBL" id="JBHTAJ010000038">
    <property type="protein sequence ID" value="MFC7181899.1"/>
    <property type="molecule type" value="Genomic_DNA"/>
</dbReference>
<name>A0ABW2FX90_9ACTN</name>
<keyword evidence="3" id="KW-1185">Reference proteome</keyword>
<feature type="region of interest" description="Disordered" evidence="1">
    <location>
        <begin position="19"/>
        <end position="49"/>
    </location>
</feature>
<feature type="compositionally biased region" description="Low complexity" evidence="1">
    <location>
        <begin position="19"/>
        <end position="38"/>
    </location>
</feature>
<reference evidence="3" key="1">
    <citation type="journal article" date="2019" name="Int. J. Syst. Evol. Microbiol.">
        <title>The Global Catalogue of Microorganisms (GCM) 10K type strain sequencing project: providing services to taxonomists for standard genome sequencing and annotation.</title>
        <authorList>
            <consortium name="The Broad Institute Genomics Platform"/>
            <consortium name="The Broad Institute Genome Sequencing Center for Infectious Disease"/>
            <person name="Wu L."/>
            <person name="Ma J."/>
        </authorList>
    </citation>
    <scope>NUCLEOTIDE SEQUENCE [LARGE SCALE GENOMIC DNA]</scope>
    <source>
        <strain evidence="3">CGMCC 1.12859</strain>
    </source>
</reference>
<comment type="caution">
    <text evidence="2">The sequence shown here is derived from an EMBL/GenBank/DDBJ whole genome shotgun (WGS) entry which is preliminary data.</text>
</comment>
<proteinExistence type="predicted"/>